<protein>
    <submittedName>
        <fullName evidence="3">Uncharacterized protein</fullName>
    </submittedName>
</protein>
<feature type="chain" id="PRO_5034695677" evidence="2">
    <location>
        <begin position="19"/>
        <end position="201"/>
    </location>
</feature>
<dbReference type="AlphaFoldDB" id="A0A8H5ZJT4"/>
<dbReference type="EMBL" id="WNKQ01000005">
    <property type="protein sequence ID" value="KAF5851531.1"/>
    <property type="molecule type" value="Genomic_DNA"/>
</dbReference>
<name>A0A8H5ZJT4_COCSA</name>
<accession>A0A8H5ZJT4</accession>
<reference evidence="3" key="1">
    <citation type="submission" date="2019-11" db="EMBL/GenBank/DDBJ databases">
        <title>Bipolaris sorokiniana Genome sequencing.</title>
        <authorList>
            <person name="Wang H."/>
        </authorList>
    </citation>
    <scope>NUCLEOTIDE SEQUENCE</scope>
</reference>
<evidence type="ECO:0000313" key="4">
    <source>
        <dbReference type="Proteomes" id="UP000624244"/>
    </source>
</evidence>
<feature type="compositionally biased region" description="Low complexity" evidence="1">
    <location>
        <begin position="136"/>
        <end position="148"/>
    </location>
</feature>
<sequence length="201" mass="21391">MKSFTLITLTALAAVASAAPAQHEALAERQTFMPGPSPPRCGPCNPLGTTIKCGPGLRVTTFVSTTLLTIVSLNLTLYMRDGVHMYSSIQTLTWSPSGHVQHPVNDAAPPPPRQEKHLSQGPPAEKGFSHIIRRTPAAPASSGPKPGANVAWHKDTQQQDPRRTTQGPLVEKARGTGGREGGKKGLSGEPTERLNLIDEMP</sequence>
<evidence type="ECO:0000313" key="3">
    <source>
        <dbReference type="EMBL" id="KAF5851531.1"/>
    </source>
</evidence>
<comment type="caution">
    <text evidence="3">The sequence shown here is derived from an EMBL/GenBank/DDBJ whole genome shotgun (WGS) entry which is preliminary data.</text>
</comment>
<dbReference type="Proteomes" id="UP000624244">
    <property type="component" value="Unassembled WGS sequence"/>
</dbReference>
<organism evidence="3 4">
    <name type="scientific">Cochliobolus sativus</name>
    <name type="common">Common root rot and spot blotch fungus</name>
    <name type="synonym">Bipolaris sorokiniana</name>
    <dbReference type="NCBI Taxonomy" id="45130"/>
    <lineage>
        <taxon>Eukaryota</taxon>
        <taxon>Fungi</taxon>
        <taxon>Dikarya</taxon>
        <taxon>Ascomycota</taxon>
        <taxon>Pezizomycotina</taxon>
        <taxon>Dothideomycetes</taxon>
        <taxon>Pleosporomycetidae</taxon>
        <taxon>Pleosporales</taxon>
        <taxon>Pleosporineae</taxon>
        <taxon>Pleosporaceae</taxon>
        <taxon>Bipolaris</taxon>
    </lineage>
</organism>
<evidence type="ECO:0000256" key="1">
    <source>
        <dbReference type="SAM" id="MobiDB-lite"/>
    </source>
</evidence>
<feature type="region of interest" description="Disordered" evidence="1">
    <location>
        <begin position="100"/>
        <end position="201"/>
    </location>
</feature>
<gene>
    <name evidence="3" type="ORF">GGP41_004326</name>
</gene>
<proteinExistence type="predicted"/>
<keyword evidence="2" id="KW-0732">Signal</keyword>
<feature type="signal peptide" evidence="2">
    <location>
        <begin position="1"/>
        <end position="18"/>
    </location>
</feature>
<evidence type="ECO:0000256" key="2">
    <source>
        <dbReference type="SAM" id="SignalP"/>
    </source>
</evidence>
<feature type="compositionally biased region" description="Basic and acidic residues" evidence="1">
    <location>
        <begin position="152"/>
        <end position="163"/>
    </location>
</feature>
<feature type="compositionally biased region" description="Basic and acidic residues" evidence="1">
    <location>
        <begin position="190"/>
        <end position="201"/>
    </location>
</feature>